<proteinExistence type="predicted"/>
<evidence type="ECO:0000313" key="1">
    <source>
        <dbReference type="EMBL" id="SFR34348.1"/>
    </source>
</evidence>
<name>A0A1I6FWR4_9FLAO</name>
<reference evidence="1 2" key="1">
    <citation type="submission" date="2016-10" db="EMBL/GenBank/DDBJ databases">
        <authorList>
            <person name="de Groot N.N."/>
        </authorList>
    </citation>
    <scope>NUCLEOTIDE SEQUENCE [LARGE SCALE GENOMIC DNA]</scope>
    <source>
        <strain evidence="1 2">DSM 21019</strain>
    </source>
</reference>
<dbReference type="Pfam" id="PF14114">
    <property type="entry name" value="DUF4286"/>
    <property type="match status" value="1"/>
</dbReference>
<evidence type="ECO:0008006" key="3">
    <source>
        <dbReference type="Google" id="ProtNLM"/>
    </source>
</evidence>
<dbReference type="InterPro" id="IPR025563">
    <property type="entry name" value="DUF4286"/>
</dbReference>
<organism evidence="1 2">
    <name type="scientific">Robiginitalea myxolifaciens</name>
    <dbReference type="NCBI Taxonomy" id="400055"/>
    <lineage>
        <taxon>Bacteria</taxon>
        <taxon>Pseudomonadati</taxon>
        <taxon>Bacteroidota</taxon>
        <taxon>Flavobacteriia</taxon>
        <taxon>Flavobacteriales</taxon>
        <taxon>Flavobacteriaceae</taxon>
        <taxon>Robiginitalea</taxon>
    </lineage>
</organism>
<keyword evidence="2" id="KW-1185">Reference proteome</keyword>
<dbReference type="EMBL" id="FOYQ01000001">
    <property type="protein sequence ID" value="SFR34348.1"/>
    <property type="molecule type" value="Genomic_DNA"/>
</dbReference>
<dbReference type="AlphaFoldDB" id="A0A1I6FWR4"/>
<dbReference type="Proteomes" id="UP000199534">
    <property type="component" value="Unassembled WGS sequence"/>
</dbReference>
<accession>A0A1I6FWR4</accession>
<sequence>MIIYNVTINVSDKIHQAWLPWMAKTHIPEMLATGKFIGARLCKVRAEEPTGGTTYAVQYTAATQEDLERYYAEDAEKMRQKGVTLFGEEMLAFRTELEVLGQTESE</sequence>
<dbReference type="STRING" id="400055.SAMN04490243_0818"/>
<gene>
    <name evidence="1" type="ORF">SAMN04490243_0818</name>
</gene>
<protein>
    <recommendedName>
        <fullName evidence="3">DUF4286 domain-containing protein</fullName>
    </recommendedName>
</protein>
<dbReference type="RefSeq" id="WP_092980883.1">
    <property type="nucleotide sequence ID" value="NZ_FOYQ01000001.1"/>
</dbReference>
<dbReference type="OrthoDB" id="1121837at2"/>
<evidence type="ECO:0000313" key="2">
    <source>
        <dbReference type="Proteomes" id="UP000199534"/>
    </source>
</evidence>